<comment type="caution">
    <text evidence="2">The sequence shown here is derived from an EMBL/GenBank/DDBJ whole genome shotgun (WGS) entry which is preliminary data.</text>
</comment>
<protein>
    <recommendedName>
        <fullName evidence="4">MarR family transcriptional regulator</fullName>
    </recommendedName>
</protein>
<feature type="compositionally biased region" description="Basic and acidic residues" evidence="1">
    <location>
        <begin position="101"/>
        <end position="119"/>
    </location>
</feature>
<evidence type="ECO:0008006" key="4">
    <source>
        <dbReference type="Google" id="ProtNLM"/>
    </source>
</evidence>
<evidence type="ECO:0000313" key="2">
    <source>
        <dbReference type="EMBL" id="MFC6905402.1"/>
    </source>
</evidence>
<evidence type="ECO:0000256" key="1">
    <source>
        <dbReference type="SAM" id="MobiDB-lite"/>
    </source>
</evidence>
<organism evidence="2 3">
    <name type="scientific">Halalkalicoccus tibetensis</name>
    <dbReference type="NCBI Taxonomy" id="175632"/>
    <lineage>
        <taxon>Archaea</taxon>
        <taxon>Methanobacteriati</taxon>
        <taxon>Methanobacteriota</taxon>
        <taxon>Stenosarchaea group</taxon>
        <taxon>Halobacteria</taxon>
        <taxon>Halobacteriales</taxon>
        <taxon>Halococcaceae</taxon>
        <taxon>Halalkalicoccus</taxon>
    </lineage>
</organism>
<dbReference type="EMBL" id="JBHSXQ010000003">
    <property type="protein sequence ID" value="MFC6905402.1"/>
    <property type="molecule type" value="Genomic_DNA"/>
</dbReference>
<gene>
    <name evidence="2" type="ORF">ACFQGH_09370</name>
</gene>
<reference evidence="2 3" key="1">
    <citation type="journal article" date="2019" name="Int. J. Syst. Evol. Microbiol.">
        <title>The Global Catalogue of Microorganisms (GCM) 10K type strain sequencing project: providing services to taxonomists for standard genome sequencing and annotation.</title>
        <authorList>
            <consortium name="The Broad Institute Genomics Platform"/>
            <consortium name="The Broad Institute Genome Sequencing Center for Infectious Disease"/>
            <person name="Wu L."/>
            <person name="Ma J."/>
        </authorList>
    </citation>
    <scope>NUCLEOTIDE SEQUENCE [LARGE SCALE GENOMIC DNA]</scope>
    <source>
        <strain evidence="2 3">CGMCC 1.3240</strain>
    </source>
</reference>
<name>A0ABD5V1N4_9EURY</name>
<dbReference type="RefSeq" id="WP_340603926.1">
    <property type="nucleotide sequence ID" value="NZ_JBBMXV010000003.1"/>
</dbReference>
<dbReference type="SUPFAM" id="SSF46785">
    <property type="entry name" value="Winged helix' DNA-binding domain"/>
    <property type="match status" value="1"/>
</dbReference>
<keyword evidence="3" id="KW-1185">Reference proteome</keyword>
<feature type="region of interest" description="Disordered" evidence="1">
    <location>
        <begin position="91"/>
        <end position="119"/>
    </location>
</feature>
<dbReference type="InterPro" id="IPR036390">
    <property type="entry name" value="WH_DNA-bd_sf"/>
</dbReference>
<dbReference type="Proteomes" id="UP001596312">
    <property type="component" value="Unassembled WGS sequence"/>
</dbReference>
<dbReference type="Gene3D" id="1.10.10.10">
    <property type="entry name" value="Winged helix-like DNA-binding domain superfamily/Winged helix DNA-binding domain"/>
    <property type="match status" value="1"/>
</dbReference>
<accession>A0ABD5V1N4</accession>
<dbReference type="AlphaFoldDB" id="A0ABD5V1N4"/>
<proteinExistence type="predicted"/>
<sequence length="119" mass="13474">MPISIDDFAEGRLPDGPSVPERVVRFLAANDDRAFTRSEIAAGIDADPNGVGTALSRLKERELVRHRGNYWAITEDRERLRSAYRLHRETAVLDDEDGGVDPEKWDEHAPDEPHPSERE</sequence>
<dbReference type="InterPro" id="IPR036388">
    <property type="entry name" value="WH-like_DNA-bd_sf"/>
</dbReference>
<evidence type="ECO:0000313" key="3">
    <source>
        <dbReference type="Proteomes" id="UP001596312"/>
    </source>
</evidence>